<gene>
    <name evidence="10" type="primary">hyfB</name>
    <name evidence="10" type="ORF">IMCC3135_14280</name>
</gene>
<evidence type="ECO:0000256" key="2">
    <source>
        <dbReference type="ARBA" id="ARBA00005346"/>
    </source>
</evidence>
<feature type="transmembrane region" description="Helical" evidence="8">
    <location>
        <begin position="6"/>
        <end position="23"/>
    </location>
</feature>
<feature type="transmembrane region" description="Helical" evidence="8">
    <location>
        <begin position="133"/>
        <end position="150"/>
    </location>
</feature>
<keyword evidence="3" id="KW-1003">Cell membrane</keyword>
<dbReference type="InterPro" id="IPR050586">
    <property type="entry name" value="CPA3_Na-H_Antiporter_D"/>
</dbReference>
<sequence>MNPLWTLLPPLAVIPFIIYFGEGRKNLREASIIIAGLVLLLLNSRIYSDVTAGIPVESGELAMLADFSLKLSAEPMGVIFGLLASFLWVVTTVYSIGYMRGHHEINQTRFYVCFALALAAVMGAAYADNLLTLFVAYEVITISTFPLVTHAGGDDARKAGRLYLGILMSTSIGFLLPAIIWVAAAAGTLDFVPGGVLADSGLSKGALAVMMALFVFGIAKAGIMPFHRWLPAAMVAPTPVSALLHAVAVVKTGVFSVLKIVTYTFGIDTVSISGAAYWLLPVAGFTVLAASIVAFTKDNLKARLAYSTISQLSYIIMAALLATVMSVSGGVLHIVMHAFGKITLFFCAGAIMVALHKTEISKMDGIGRRMPLTMGAFFIGALSIIGLPPAGGAWSKLMIAGGSLDSGTLIWIGVLMLSTLLNIAYLLPIPLRAFFKPDPDLAPGETATWQEAPYACLWAIALTATTCVVLFLFPRPLTELIGLIQWR</sequence>
<feature type="domain" description="NADH:quinone oxidoreductase/Mrp antiporter transmembrane" evidence="9">
    <location>
        <begin position="127"/>
        <end position="419"/>
    </location>
</feature>
<proteinExistence type="inferred from homology"/>
<feature type="transmembrane region" description="Helical" evidence="8">
    <location>
        <begin position="242"/>
        <end position="263"/>
    </location>
</feature>
<keyword evidence="6 8" id="KW-0472">Membrane</keyword>
<protein>
    <submittedName>
        <fullName evidence="10">Hydrogenase-4 component B</fullName>
        <ecNumber evidence="10">1.-.-.-</ecNumber>
    </submittedName>
</protein>
<evidence type="ECO:0000256" key="8">
    <source>
        <dbReference type="SAM" id="Phobius"/>
    </source>
</evidence>
<keyword evidence="10" id="KW-0560">Oxidoreductase</keyword>
<dbReference type="GO" id="GO:0016491">
    <property type="term" value="F:oxidoreductase activity"/>
    <property type="evidence" value="ECO:0007669"/>
    <property type="project" value="UniProtKB-KW"/>
</dbReference>
<comment type="subcellular location">
    <subcellularLocation>
        <location evidence="1">Cell membrane</location>
        <topology evidence="1">Multi-pass membrane protein</topology>
    </subcellularLocation>
    <subcellularLocation>
        <location evidence="7">Membrane</location>
        <topology evidence="7">Multi-pass membrane protein</topology>
    </subcellularLocation>
</comment>
<keyword evidence="11" id="KW-1185">Reference proteome</keyword>
<keyword evidence="4 7" id="KW-0812">Transmembrane</keyword>
<name>A0A2Z2NSF3_9GAMM</name>
<feature type="transmembrane region" description="Helical" evidence="8">
    <location>
        <begin position="308"/>
        <end position="328"/>
    </location>
</feature>
<feature type="transmembrane region" description="Helical" evidence="8">
    <location>
        <begin position="110"/>
        <end position="127"/>
    </location>
</feature>
<feature type="transmembrane region" description="Helical" evidence="8">
    <location>
        <begin position="409"/>
        <end position="431"/>
    </location>
</feature>
<dbReference type="PRINTS" id="PR01434">
    <property type="entry name" value="NADHDHGNASE5"/>
</dbReference>
<dbReference type="GO" id="GO:0005886">
    <property type="term" value="C:plasma membrane"/>
    <property type="evidence" value="ECO:0007669"/>
    <property type="project" value="UniProtKB-SubCell"/>
</dbReference>
<dbReference type="PANTHER" id="PTHR42703:SF1">
    <property type="entry name" value="NA(+)_H(+) ANTIPORTER SUBUNIT D1"/>
    <property type="match status" value="1"/>
</dbReference>
<dbReference type="AlphaFoldDB" id="A0A2Z2NSF3"/>
<dbReference type="PANTHER" id="PTHR42703">
    <property type="entry name" value="NADH DEHYDROGENASE"/>
    <property type="match status" value="1"/>
</dbReference>
<evidence type="ECO:0000256" key="5">
    <source>
        <dbReference type="ARBA" id="ARBA00022989"/>
    </source>
</evidence>
<dbReference type="KEGG" id="gai:IMCC3135_14280"/>
<feature type="transmembrane region" description="Helical" evidence="8">
    <location>
        <begin position="162"/>
        <end position="186"/>
    </location>
</feature>
<evidence type="ECO:0000313" key="11">
    <source>
        <dbReference type="Proteomes" id="UP000250079"/>
    </source>
</evidence>
<dbReference type="RefSeq" id="WP_088918204.1">
    <property type="nucleotide sequence ID" value="NZ_CP018632.1"/>
</dbReference>
<feature type="transmembrane region" description="Helical" evidence="8">
    <location>
        <begin position="76"/>
        <end position="98"/>
    </location>
</feature>
<dbReference type="InterPro" id="IPR001750">
    <property type="entry name" value="ND/Mrp_TM"/>
</dbReference>
<reference evidence="10 11" key="1">
    <citation type="submission" date="2016-12" db="EMBL/GenBank/DDBJ databases">
        <authorList>
            <person name="Song W.-J."/>
            <person name="Kurnit D.M."/>
        </authorList>
    </citation>
    <scope>NUCLEOTIDE SEQUENCE [LARGE SCALE GENOMIC DNA]</scope>
    <source>
        <strain evidence="10 11">IMCC3135</strain>
    </source>
</reference>
<feature type="transmembrane region" description="Helical" evidence="8">
    <location>
        <begin position="275"/>
        <end position="296"/>
    </location>
</feature>
<evidence type="ECO:0000256" key="6">
    <source>
        <dbReference type="ARBA" id="ARBA00023136"/>
    </source>
</evidence>
<dbReference type="EMBL" id="CP018632">
    <property type="protein sequence ID" value="ASJ72941.1"/>
    <property type="molecule type" value="Genomic_DNA"/>
</dbReference>
<comment type="similarity">
    <text evidence="2">Belongs to the CPA3 antiporters (TC 2.A.63) subunit D family.</text>
</comment>
<evidence type="ECO:0000256" key="7">
    <source>
        <dbReference type="RuleBase" id="RU000320"/>
    </source>
</evidence>
<dbReference type="Proteomes" id="UP000250079">
    <property type="component" value="Chromosome"/>
</dbReference>
<feature type="transmembrane region" description="Helical" evidence="8">
    <location>
        <begin position="334"/>
        <end position="355"/>
    </location>
</feature>
<evidence type="ECO:0000259" key="9">
    <source>
        <dbReference type="Pfam" id="PF00361"/>
    </source>
</evidence>
<dbReference type="OrthoDB" id="9768329at2"/>
<dbReference type="EC" id="1.-.-.-" evidence="10"/>
<evidence type="ECO:0000256" key="4">
    <source>
        <dbReference type="ARBA" id="ARBA00022692"/>
    </source>
</evidence>
<keyword evidence="5 8" id="KW-1133">Transmembrane helix</keyword>
<feature type="transmembrane region" description="Helical" evidence="8">
    <location>
        <begin position="30"/>
        <end position="48"/>
    </location>
</feature>
<evidence type="ECO:0000256" key="1">
    <source>
        <dbReference type="ARBA" id="ARBA00004651"/>
    </source>
</evidence>
<organism evidence="10 11">
    <name type="scientific">Granulosicoccus antarcticus IMCC3135</name>
    <dbReference type="NCBI Taxonomy" id="1192854"/>
    <lineage>
        <taxon>Bacteria</taxon>
        <taxon>Pseudomonadati</taxon>
        <taxon>Pseudomonadota</taxon>
        <taxon>Gammaproteobacteria</taxon>
        <taxon>Chromatiales</taxon>
        <taxon>Granulosicoccaceae</taxon>
        <taxon>Granulosicoccus</taxon>
    </lineage>
</organism>
<accession>A0A2Z2NSF3</accession>
<evidence type="ECO:0000313" key="10">
    <source>
        <dbReference type="EMBL" id="ASJ72941.1"/>
    </source>
</evidence>
<feature type="transmembrane region" description="Helical" evidence="8">
    <location>
        <begin position="452"/>
        <end position="473"/>
    </location>
</feature>
<dbReference type="Pfam" id="PF00361">
    <property type="entry name" value="Proton_antipo_M"/>
    <property type="match status" value="1"/>
</dbReference>
<evidence type="ECO:0000256" key="3">
    <source>
        <dbReference type="ARBA" id="ARBA00022475"/>
    </source>
</evidence>
<feature type="transmembrane region" description="Helical" evidence="8">
    <location>
        <begin position="206"/>
        <end position="230"/>
    </location>
</feature>
<feature type="transmembrane region" description="Helical" evidence="8">
    <location>
        <begin position="376"/>
        <end position="397"/>
    </location>
</feature>